<gene>
    <name evidence="2" type="ORF">A130_00050</name>
</gene>
<dbReference type="SUPFAM" id="SSF55729">
    <property type="entry name" value="Acyl-CoA N-acyltransferases (Nat)"/>
    <property type="match status" value="1"/>
</dbReference>
<keyword evidence="3" id="KW-1185">Reference proteome</keyword>
<dbReference type="InterPro" id="IPR052564">
    <property type="entry name" value="N-acetyltrans/Recomb-assoc"/>
</dbReference>
<evidence type="ECO:0000313" key="2">
    <source>
        <dbReference type="EMBL" id="OEE81416.1"/>
    </source>
</evidence>
<dbReference type="Pfam" id="PF13673">
    <property type="entry name" value="Acetyltransf_10"/>
    <property type="match status" value="1"/>
</dbReference>
<dbReference type="CDD" id="cd04301">
    <property type="entry name" value="NAT_SF"/>
    <property type="match status" value="1"/>
</dbReference>
<evidence type="ECO:0000259" key="1">
    <source>
        <dbReference type="PROSITE" id="PS51186"/>
    </source>
</evidence>
<proteinExistence type="predicted"/>
<reference evidence="2 3" key="1">
    <citation type="journal article" date="2012" name="Science">
        <title>Ecological populations of bacteria act as socially cohesive units of antibiotic production and resistance.</title>
        <authorList>
            <person name="Cordero O.X."/>
            <person name="Wildschutte H."/>
            <person name="Kirkup B."/>
            <person name="Proehl S."/>
            <person name="Ngo L."/>
            <person name="Hussain F."/>
            <person name="Le Roux F."/>
            <person name="Mincer T."/>
            <person name="Polz M.F."/>
        </authorList>
    </citation>
    <scope>NUCLEOTIDE SEQUENCE [LARGE SCALE GENOMIC DNA]</scope>
    <source>
        <strain evidence="2 3">FF-238</strain>
    </source>
</reference>
<evidence type="ECO:0000313" key="3">
    <source>
        <dbReference type="Proteomes" id="UP000094165"/>
    </source>
</evidence>
<accession>A0A1E5DC98</accession>
<dbReference type="InterPro" id="IPR000182">
    <property type="entry name" value="GNAT_dom"/>
</dbReference>
<organism evidence="2 3">
    <name type="scientific">Vibrio genomosp. F6 str. FF-238</name>
    <dbReference type="NCBI Taxonomy" id="1191298"/>
    <lineage>
        <taxon>Bacteria</taxon>
        <taxon>Pseudomonadati</taxon>
        <taxon>Pseudomonadota</taxon>
        <taxon>Gammaproteobacteria</taxon>
        <taxon>Vibrionales</taxon>
        <taxon>Vibrionaceae</taxon>
        <taxon>Vibrio</taxon>
    </lineage>
</organism>
<protein>
    <submittedName>
        <fullName evidence="2">GNAT family N-acetyltransferase</fullName>
    </submittedName>
</protein>
<dbReference type="InterPro" id="IPR016181">
    <property type="entry name" value="Acyl_CoA_acyltransferase"/>
</dbReference>
<dbReference type="GO" id="GO:0016747">
    <property type="term" value="F:acyltransferase activity, transferring groups other than amino-acyl groups"/>
    <property type="evidence" value="ECO:0007669"/>
    <property type="project" value="InterPro"/>
</dbReference>
<dbReference type="PANTHER" id="PTHR43451">
    <property type="entry name" value="ACETYLTRANSFERASE (GNAT) FAMILY PROTEIN"/>
    <property type="match status" value="1"/>
</dbReference>
<dbReference type="Proteomes" id="UP000094165">
    <property type="component" value="Unassembled WGS sequence"/>
</dbReference>
<sequence>MLTIRHYRDDDAKATWALFFYTVRNINCRDYSDEQVRAWAPDDFDFKIWQKRMKTLKPFIAEYDGTIVGYSDLQENGFIDHFFCHHEYQGKGVGRALMQHIFTQGERRGITRFHSEVSITARPFYEHFGFIVKHSQIIEVRGQNLTNYVMEKVTDLSSVH</sequence>
<name>A0A1E5DC98_9VIBR</name>
<keyword evidence="2" id="KW-0808">Transferase</keyword>
<dbReference type="EMBL" id="AJYW02000001">
    <property type="protein sequence ID" value="OEE81416.1"/>
    <property type="molecule type" value="Genomic_DNA"/>
</dbReference>
<dbReference type="AlphaFoldDB" id="A0A1E5DC98"/>
<dbReference type="PROSITE" id="PS51186">
    <property type="entry name" value="GNAT"/>
    <property type="match status" value="1"/>
</dbReference>
<feature type="domain" description="N-acetyltransferase" evidence="1">
    <location>
        <begin position="2"/>
        <end position="155"/>
    </location>
</feature>
<dbReference type="PANTHER" id="PTHR43451:SF1">
    <property type="entry name" value="ACETYLTRANSFERASE"/>
    <property type="match status" value="1"/>
</dbReference>
<dbReference type="Gene3D" id="3.40.630.30">
    <property type="match status" value="1"/>
</dbReference>
<dbReference type="RefSeq" id="WP_017053813.1">
    <property type="nucleotide sequence ID" value="NZ_AJYW02000001.1"/>
</dbReference>
<comment type="caution">
    <text evidence="2">The sequence shown here is derived from an EMBL/GenBank/DDBJ whole genome shotgun (WGS) entry which is preliminary data.</text>
</comment>